<evidence type="ECO:0000256" key="1">
    <source>
        <dbReference type="SAM" id="MobiDB-lite"/>
    </source>
</evidence>
<evidence type="ECO:0000313" key="3">
    <source>
        <dbReference type="EMBL" id="MFD2232198.1"/>
    </source>
</evidence>
<gene>
    <name evidence="3" type="ORF">ACFSNB_00105</name>
</gene>
<proteinExistence type="predicted"/>
<dbReference type="EMBL" id="JBHUIY010000001">
    <property type="protein sequence ID" value="MFD2232198.1"/>
    <property type="molecule type" value="Genomic_DNA"/>
</dbReference>
<dbReference type="InterPro" id="IPR025570">
    <property type="entry name" value="DUF4337"/>
</dbReference>
<name>A0ABW5C865_9PROT</name>
<evidence type="ECO:0000313" key="4">
    <source>
        <dbReference type="Proteomes" id="UP001597296"/>
    </source>
</evidence>
<reference evidence="4" key="1">
    <citation type="journal article" date="2019" name="Int. J. Syst. Evol. Microbiol.">
        <title>The Global Catalogue of Microorganisms (GCM) 10K type strain sequencing project: providing services to taxonomists for standard genome sequencing and annotation.</title>
        <authorList>
            <consortium name="The Broad Institute Genomics Platform"/>
            <consortium name="The Broad Institute Genome Sequencing Center for Infectious Disease"/>
            <person name="Wu L."/>
            <person name="Ma J."/>
        </authorList>
    </citation>
    <scope>NUCLEOTIDE SEQUENCE [LARGE SCALE GENOMIC DNA]</scope>
    <source>
        <strain evidence="4">KCTC 15012</strain>
    </source>
</reference>
<protein>
    <submittedName>
        <fullName evidence="3">DUF4337 family protein</fullName>
    </submittedName>
</protein>
<keyword evidence="2" id="KW-1133">Transmembrane helix</keyword>
<keyword evidence="2" id="KW-0472">Membrane</keyword>
<dbReference type="RefSeq" id="WP_377313319.1">
    <property type="nucleotide sequence ID" value="NZ_JBHUIY010000001.1"/>
</dbReference>
<keyword evidence="4" id="KW-1185">Reference proteome</keyword>
<feature type="region of interest" description="Disordered" evidence="1">
    <location>
        <begin position="1"/>
        <end position="23"/>
    </location>
</feature>
<sequence>MEAHETHEKIHEAAHGHGEHGAGDKVSLNRKIAVGISILAAALAIVEAAGKSAQNNSISANIEAANLWSFFQAKTIRMTTMETAADAVEGLTTGAGLPEATSEAVAKKVADWRATAQRYRSEPETGEGRKELAARAKAAEEARDHALASYHLYEYGAAALQIAIVLCSAATVTGATVLALGAGGLGLVGVGFALLAWLAPTLIHL</sequence>
<dbReference type="Pfam" id="PF14235">
    <property type="entry name" value="DUF4337"/>
    <property type="match status" value="1"/>
</dbReference>
<accession>A0ABW5C865</accession>
<dbReference type="Proteomes" id="UP001597296">
    <property type="component" value="Unassembled WGS sequence"/>
</dbReference>
<evidence type="ECO:0000256" key="2">
    <source>
        <dbReference type="SAM" id="Phobius"/>
    </source>
</evidence>
<comment type="caution">
    <text evidence="3">The sequence shown here is derived from an EMBL/GenBank/DDBJ whole genome shotgun (WGS) entry which is preliminary data.</text>
</comment>
<organism evidence="3 4">
    <name type="scientific">Phaeospirillum tilakii</name>
    <dbReference type="NCBI Taxonomy" id="741673"/>
    <lineage>
        <taxon>Bacteria</taxon>
        <taxon>Pseudomonadati</taxon>
        <taxon>Pseudomonadota</taxon>
        <taxon>Alphaproteobacteria</taxon>
        <taxon>Rhodospirillales</taxon>
        <taxon>Rhodospirillaceae</taxon>
        <taxon>Phaeospirillum</taxon>
    </lineage>
</organism>
<keyword evidence="2" id="KW-0812">Transmembrane</keyword>
<feature type="transmembrane region" description="Helical" evidence="2">
    <location>
        <begin position="178"/>
        <end position="199"/>
    </location>
</feature>